<dbReference type="InterPro" id="IPR052894">
    <property type="entry name" value="AsmA-related"/>
</dbReference>
<proteinExistence type="predicted"/>
<gene>
    <name evidence="2" type="ORF">ACFONL_13940</name>
</gene>
<evidence type="ECO:0000313" key="3">
    <source>
        <dbReference type="Proteomes" id="UP001595704"/>
    </source>
</evidence>
<dbReference type="PANTHER" id="PTHR30441">
    <property type="entry name" value="DUF748 DOMAIN-CONTAINING PROTEIN"/>
    <property type="match status" value="1"/>
</dbReference>
<evidence type="ECO:0000256" key="1">
    <source>
        <dbReference type="SAM" id="MobiDB-lite"/>
    </source>
</evidence>
<dbReference type="Proteomes" id="UP001595704">
    <property type="component" value="Unassembled WGS sequence"/>
</dbReference>
<feature type="compositionally biased region" description="Basic and acidic residues" evidence="1">
    <location>
        <begin position="1159"/>
        <end position="1201"/>
    </location>
</feature>
<reference evidence="3" key="1">
    <citation type="journal article" date="2019" name="Int. J. Syst. Evol. Microbiol.">
        <title>The Global Catalogue of Microorganisms (GCM) 10K type strain sequencing project: providing services to taxonomists for standard genome sequencing and annotation.</title>
        <authorList>
            <consortium name="The Broad Institute Genomics Platform"/>
            <consortium name="The Broad Institute Genome Sequencing Center for Infectious Disease"/>
            <person name="Wu L."/>
            <person name="Ma J."/>
        </authorList>
    </citation>
    <scope>NUCLEOTIDE SEQUENCE [LARGE SCALE GENOMIC DNA]</scope>
    <source>
        <strain evidence="3">KCTC 42282</strain>
    </source>
</reference>
<keyword evidence="3" id="KW-1185">Reference proteome</keyword>
<dbReference type="EMBL" id="JBHRYC010000073">
    <property type="protein sequence ID" value="MFC3638456.1"/>
    <property type="molecule type" value="Genomic_DNA"/>
</dbReference>
<feature type="compositionally biased region" description="Low complexity" evidence="1">
    <location>
        <begin position="1237"/>
        <end position="1248"/>
    </location>
</feature>
<feature type="compositionally biased region" description="Pro residues" evidence="1">
    <location>
        <begin position="1211"/>
        <end position="1221"/>
    </location>
</feature>
<accession>A0ABV7UIW7</accession>
<dbReference type="RefSeq" id="WP_191320160.1">
    <property type="nucleotide sequence ID" value="NZ_BNCG01000014.1"/>
</dbReference>
<feature type="region of interest" description="Disordered" evidence="1">
    <location>
        <begin position="1159"/>
        <end position="1248"/>
    </location>
</feature>
<evidence type="ECO:0000313" key="2">
    <source>
        <dbReference type="EMBL" id="MFC3638456.1"/>
    </source>
</evidence>
<sequence length="1248" mass="127876">MRDFLTVLAVALIAILVVALAGPRFIDWTSQRGRIDAALGEALGFDVRTRGAVNLRLLPSPVLQLEGAEVRDAPPLAVAQEAPVRSNAAPPLLTTGSLRVELALAPLLGGKWQIADAAVERPVLRLVWPPAAGAKRPGPAIAPALDALRISNGVLIVTDRHGAPLFERQRINAQVQAASLAGPWRINGVVDDAPFSLATGELESDGAFRLRASLGEGAGGRAEFDGQALPPDAASGREWGLAGRLSLGRPLPQPGAAATRPEDAPRASLTADLTLAGEALKASQVRIDLGGPAAPLRFEGSGAGALGGARRLTFDLKARRLDLAGLQVADGDDVFASVMAVVQELARLAPVPDLSARLSIDALAWGEEETGPAQLEARLAGGVATLGSGRVALPGASLDLTGDARMTPRPFITVSPRLEARQPALLAAWLRRLGAPDNVAGWISRQKNLGLSGQAGVSRESLSVHGLQLTAGDGALSGLFASRAGDLRAPPRFDAQFAARGLDLADLPLSPGLLAGWTGDGVARQQEGSLTFTGERLRLGATGPVGAVRLRASRTGADVDVALLDVRNLGGVDITAAGSLSGAGKPLTGEIRAPGLAALATLSERLGAGGPSWLQRALRDPVLARPVQISFGAEPQSGGGAVFRFTGDVTSAGVAMGRLTLAPPAHGRAVSLAAGQITLSGGDAATPLRLLAPAGFALADPPTGQGPWRAVVNLRPEASGVRAAFEAQAAGARLTVTPDAGGARLALAADDAASFARALGWPRPTAAPLKLEGRLNWGNTDQKQGRGQDNGAVWSLTFQGRNGDAPLSGMISPLSDDTSGNGGLAAEVNLEAVSLPTLAGALALGEAAAGEPQGNGLWSSRRFAPAPVSLTDPATGAPRALELSLKARRLDLGAGFVVADASLGVASVADGVRMALQPAALSTPLSSSAGGRLAGTVLLRRQGAAAALSADLRLTGAPLTGWGLGQVQGVADVELRLGASGESPAALVANLAGNGEIHLRDGRLLQASPLAPGAVVASLAGDPAGLDAATLLQTTQRQLAAGAFTVAEAKAPVVATGGVIRIDPPPLADGPGGLDAEVMVDLRALRLDAVARLVALTAPPRWKGAPPALVLNWRGPLTAPARTVDVAALQTGLAAIRLDDELRRVEAWKAEARRLEEAEQRRQQERQAQQERQGQEERQAHEARQAEEARKAEEARRRDMHAPPQDGAPLPTAPLPPPRPNLAPGLAPGRPKPPTALPSTPTPTLRFQ</sequence>
<dbReference type="PANTHER" id="PTHR30441:SF4">
    <property type="entry name" value="PROTEIN ASMA"/>
    <property type="match status" value="1"/>
</dbReference>
<organism evidence="2 3">
    <name type="scientific">Camelimonas fluminis</name>
    <dbReference type="NCBI Taxonomy" id="1576911"/>
    <lineage>
        <taxon>Bacteria</taxon>
        <taxon>Pseudomonadati</taxon>
        <taxon>Pseudomonadota</taxon>
        <taxon>Alphaproteobacteria</taxon>
        <taxon>Hyphomicrobiales</taxon>
        <taxon>Chelatococcaceae</taxon>
        <taxon>Camelimonas</taxon>
    </lineage>
</organism>
<name>A0ABV7UIW7_9HYPH</name>
<protein>
    <submittedName>
        <fullName evidence="2">AsmA family protein</fullName>
    </submittedName>
</protein>
<comment type="caution">
    <text evidence="2">The sequence shown here is derived from an EMBL/GenBank/DDBJ whole genome shotgun (WGS) entry which is preliminary data.</text>
</comment>